<dbReference type="SUPFAM" id="SSF143422">
    <property type="entry name" value="Transposase IS200-like"/>
    <property type="match status" value="1"/>
</dbReference>
<dbReference type="Gene3D" id="3.30.70.1290">
    <property type="entry name" value="Transposase IS200-like"/>
    <property type="match status" value="1"/>
</dbReference>
<protein>
    <submittedName>
        <fullName evidence="2">Transposase</fullName>
    </submittedName>
</protein>
<sequence>MTTRGNRREPLFYSHLDFHRYLKILSHCVKKHDVELFSYCLMTNHTHLQILCSKSPPGDFMKELNETYAMYFNKKYELTGHVFQGRYGAELIEDRSHLLDTSRYIHLNPVSADLVMYPLEYQWSSYRYYVTPSVCPFVHTSTLLEQFNHSKSQYRDYVESKITPVVEL</sequence>
<evidence type="ECO:0000313" key="3">
    <source>
        <dbReference type="Proteomes" id="UP000603641"/>
    </source>
</evidence>
<dbReference type="RefSeq" id="WP_191754248.1">
    <property type="nucleotide sequence ID" value="NZ_JACSQM010000005.1"/>
</dbReference>
<dbReference type="InterPro" id="IPR036515">
    <property type="entry name" value="Transposase_17_sf"/>
</dbReference>
<gene>
    <name evidence="2" type="ORF">H9648_13060</name>
</gene>
<dbReference type="EMBL" id="JACSQM010000005">
    <property type="protein sequence ID" value="MBD7964985.1"/>
    <property type="molecule type" value="Genomic_DNA"/>
</dbReference>
<dbReference type="InterPro" id="IPR002686">
    <property type="entry name" value="Transposase_17"/>
</dbReference>
<accession>A0ABR8SNB7</accession>
<dbReference type="SMART" id="SM01321">
    <property type="entry name" value="Y1_Tnp"/>
    <property type="match status" value="1"/>
</dbReference>
<organism evidence="2 3">
    <name type="scientific">Fictibacillus norfolkensis</name>
    <dbReference type="NCBI Taxonomy" id="2762233"/>
    <lineage>
        <taxon>Bacteria</taxon>
        <taxon>Bacillati</taxon>
        <taxon>Bacillota</taxon>
        <taxon>Bacilli</taxon>
        <taxon>Bacillales</taxon>
        <taxon>Fictibacillaceae</taxon>
        <taxon>Fictibacillus</taxon>
    </lineage>
</organism>
<dbReference type="PANTHER" id="PTHR34322">
    <property type="entry name" value="TRANSPOSASE, Y1_TNP DOMAIN-CONTAINING"/>
    <property type="match status" value="1"/>
</dbReference>
<keyword evidence="3" id="KW-1185">Reference proteome</keyword>
<dbReference type="PANTHER" id="PTHR34322:SF2">
    <property type="entry name" value="TRANSPOSASE IS200-LIKE DOMAIN-CONTAINING PROTEIN"/>
    <property type="match status" value="1"/>
</dbReference>
<comment type="caution">
    <text evidence="2">The sequence shown here is derived from an EMBL/GenBank/DDBJ whole genome shotgun (WGS) entry which is preliminary data.</text>
</comment>
<dbReference type="Pfam" id="PF01797">
    <property type="entry name" value="Y1_Tnp"/>
    <property type="match status" value="1"/>
</dbReference>
<proteinExistence type="predicted"/>
<evidence type="ECO:0000313" key="2">
    <source>
        <dbReference type="EMBL" id="MBD7964985.1"/>
    </source>
</evidence>
<name>A0ABR8SNB7_9BACL</name>
<reference evidence="2 3" key="1">
    <citation type="submission" date="2020-08" db="EMBL/GenBank/DDBJ databases">
        <title>A Genomic Blueprint of the Chicken Gut Microbiome.</title>
        <authorList>
            <person name="Gilroy R."/>
            <person name="Ravi A."/>
            <person name="Getino M."/>
            <person name="Pursley I."/>
            <person name="Horton D.L."/>
            <person name="Alikhan N.-F."/>
            <person name="Baker D."/>
            <person name="Gharbi K."/>
            <person name="Hall N."/>
            <person name="Watson M."/>
            <person name="Adriaenssens E.M."/>
            <person name="Foster-Nyarko E."/>
            <person name="Jarju S."/>
            <person name="Secka A."/>
            <person name="Antonio M."/>
            <person name="Oren A."/>
            <person name="Chaudhuri R."/>
            <person name="La Ragione R.M."/>
            <person name="Hildebrand F."/>
            <person name="Pallen M.J."/>
        </authorList>
    </citation>
    <scope>NUCLEOTIDE SEQUENCE [LARGE SCALE GENOMIC DNA]</scope>
    <source>
        <strain evidence="2 3">Sa2CUA10</strain>
    </source>
</reference>
<evidence type="ECO:0000259" key="1">
    <source>
        <dbReference type="SMART" id="SM01321"/>
    </source>
</evidence>
<feature type="domain" description="Transposase IS200-like" evidence="1">
    <location>
        <begin position="1"/>
        <end position="108"/>
    </location>
</feature>
<dbReference type="Proteomes" id="UP000603641">
    <property type="component" value="Unassembled WGS sequence"/>
</dbReference>